<feature type="domain" description="Guanylate cyclase" evidence="4">
    <location>
        <begin position="23"/>
        <end position="137"/>
    </location>
</feature>
<dbReference type="Gene3D" id="1.25.40.10">
    <property type="entry name" value="Tetratricopeptide repeat domain"/>
    <property type="match status" value="1"/>
</dbReference>
<dbReference type="Pfam" id="PF00211">
    <property type="entry name" value="Guanylate_cyc"/>
    <property type="match status" value="1"/>
</dbReference>
<reference evidence="5 6" key="1">
    <citation type="submission" date="2021-02" db="EMBL/GenBank/DDBJ databases">
        <title>Paracoccus methylovroum sp.nov., a new methanol and methylamine utilizing methylotrophic denitrifer.</title>
        <authorList>
            <person name="Timsy T."/>
            <person name="Behrendt U."/>
            <person name="Ulrich A."/>
            <person name="Spanner T."/>
            <person name="Foesel B.U."/>
            <person name="Horn M.A."/>
            <person name="Kolb S."/>
        </authorList>
    </citation>
    <scope>NUCLEOTIDE SEQUENCE [LARGE SCALE GENOMIC DNA]</scope>
    <source>
        <strain evidence="5 6">H4-D09</strain>
    </source>
</reference>
<evidence type="ECO:0000256" key="3">
    <source>
        <dbReference type="PROSITE-ProRule" id="PRU00339"/>
    </source>
</evidence>
<dbReference type="Proteomes" id="UP000663629">
    <property type="component" value="Chromosome 2"/>
</dbReference>
<dbReference type="SMART" id="SM00028">
    <property type="entry name" value="TPR"/>
    <property type="match status" value="3"/>
</dbReference>
<keyword evidence="6" id="KW-1185">Reference proteome</keyword>
<evidence type="ECO:0000256" key="2">
    <source>
        <dbReference type="ARBA" id="ARBA00022803"/>
    </source>
</evidence>
<dbReference type="Pfam" id="PF07719">
    <property type="entry name" value="TPR_2"/>
    <property type="match status" value="1"/>
</dbReference>
<evidence type="ECO:0000259" key="4">
    <source>
        <dbReference type="PROSITE" id="PS50125"/>
    </source>
</evidence>
<dbReference type="InterPro" id="IPR001054">
    <property type="entry name" value="A/G_cyclase"/>
</dbReference>
<dbReference type="InterPro" id="IPR050697">
    <property type="entry name" value="Adenylyl/Guanylyl_Cyclase_3/4"/>
</dbReference>
<feature type="repeat" description="TPR" evidence="3">
    <location>
        <begin position="468"/>
        <end position="501"/>
    </location>
</feature>
<dbReference type="SUPFAM" id="SSF55073">
    <property type="entry name" value="Nucleotide cyclase"/>
    <property type="match status" value="1"/>
</dbReference>
<sequence>MPERSLGQAMIAQPGLTGPRLQAVLYADIHGYTRLIEQDEAGTILRLTRSIALIRNLVGDYGGTVVNTAGDGLVAVFQDAPQALHFAIEMQRELSRESAWAEAREPIAWRVGISLGETFEGQEGVYGHSVNLAARIQGFADPGGICVTETVYRIVRDNPELVLRSLGRRRLKNISAPVEIYTAAPASPAVAAAVPLRDVPRRVDPGLPDTSLAILPMENLSADPGDQHLCHGIVADLITNLCRFRHLLVIARHSSFLAAAQTSSLREIGRRLGVRYLMTSSFRRAGNRLRITVDLVEAESENTTWSERYDGVMLDIFDFQDDVTAMTAARVAIQLDANERRRLAEQSHPALYAYGLVLRGQDMGLRFLPDANLHARRLFEEARDLDPDYGRSYAAMSRTFNVEWRYNWTSDPDAALNQALVLAKRAVQCDALDTRGFSEMGLAHLYKKQHDEALTAYEHALALNPNDADLLAYTGDCLAYVRQGERAVQLLERAMRLNPYFPDAYLWFLGDAYFHHGDYGKTIETLSRMRDQSEAHRLLAASHALLGQMDEARRHAGAVMRVHPNFTIAHWRKVPPLKHAEDLELYVEGLRKAGLT</sequence>
<dbReference type="SMART" id="SM00044">
    <property type="entry name" value="CYCc"/>
    <property type="match status" value="1"/>
</dbReference>
<keyword evidence="2 3" id="KW-0802">TPR repeat</keyword>
<dbReference type="CDD" id="cd07302">
    <property type="entry name" value="CHD"/>
    <property type="match status" value="1"/>
</dbReference>
<evidence type="ECO:0000256" key="1">
    <source>
        <dbReference type="ARBA" id="ARBA00022737"/>
    </source>
</evidence>
<dbReference type="InterPro" id="IPR029787">
    <property type="entry name" value="Nucleotide_cyclase"/>
</dbReference>
<dbReference type="InterPro" id="IPR013105">
    <property type="entry name" value="TPR_2"/>
</dbReference>
<organism evidence="5 6">
    <name type="scientific">Paracoccus methylovorus</name>
    <dbReference type="NCBI Taxonomy" id="2812658"/>
    <lineage>
        <taxon>Bacteria</taxon>
        <taxon>Pseudomonadati</taxon>
        <taxon>Pseudomonadota</taxon>
        <taxon>Alphaproteobacteria</taxon>
        <taxon>Rhodobacterales</taxon>
        <taxon>Paracoccaceae</taxon>
        <taxon>Paracoccus</taxon>
    </lineage>
</organism>
<evidence type="ECO:0000313" key="5">
    <source>
        <dbReference type="EMBL" id="QRZ15778.1"/>
    </source>
</evidence>
<dbReference type="SUPFAM" id="SSF48452">
    <property type="entry name" value="TPR-like"/>
    <property type="match status" value="1"/>
</dbReference>
<gene>
    <name evidence="5" type="ORF">JWJ88_15865</name>
</gene>
<proteinExistence type="predicted"/>
<dbReference type="InterPro" id="IPR019734">
    <property type="entry name" value="TPR_rpt"/>
</dbReference>
<protein>
    <submittedName>
        <fullName evidence="5">Tetratricopeptide repeat protein</fullName>
    </submittedName>
</protein>
<name>A0ABX7JR26_9RHOB</name>
<evidence type="ECO:0000313" key="6">
    <source>
        <dbReference type="Proteomes" id="UP000663629"/>
    </source>
</evidence>
<accession>A0ABX7JR26</accession>
<keyword evidence="1" id="KW-0677">Repeat</keyword>
<dbReference type="PANTHER" id="PTHR43081:SF19">
    <property type="entry name" value="PH-SENSITIVE ADENYLATE CYCLASE RV1264"/>
    <property type="match status" value="1"/>
</dbReference>
<dbReference type="PROSITE" id="PS50125">
    <property type="entry name" value="GUANYLATE_CYCLASE_2"/>
    <property type="match status" value="1"/>
</dbReference>
<dbReference type="EMBL" id="CP070371">
    <property type="protein sequence ID" value="QRZ15778.1"/>
    <property type="molecule type" value="Genomic_DNA"/>
</dbReference>
<dbReference type="InterPro" id="IPR011990">
    <property type="entry name" value="TPR-like_helical_dom_sf"/>
</dbReference>
<dbReference type="PROSITE" id="PS50005">
    <property type="entry name" value="TPR"/>
    <property type="match status" value="2"/>
</dbReference>
<feature type="repeat" description="TPR" evidence="3">
    <location>
        <begin position="434"/>
        <end position="467"/>
    </location>
</feature>
<dbReference type="Gene3D" id="3.30.70.1230">
    <property type="entry name" value="Nucleotide cyclase"/>
    <property type="match status" value="1"/>
</dbReference>
<dbReference type="PANTHER" id="PTHR43081">
    <property type="entry name" value="ADENYLATE CYCLASE, TERMINAL-DIFFERENTIATION SPECIFIC-RELATED"/>
    <property type="match status" value="1"/>
</dbReference>